<comment type="caution">
    <text evidence="2">The sequence shown here is derived from an EMBL/GenBank/DDBJ whole genome shotgun (WGS) entry which is preliminary data.</text>
</comment>
<dbReference type="Proteomes" id="UP000214646">
    <property type="component" value="Unassembled WGS sequence"/>
</dbReference>
<evidence type="ECO:0000256" key="1">
    <source>
        <dbReference type="SAM" id="MobiDB-lite"/>
    </source>
</evidence>
<accession>A0A225DHB0</accession>
<protein>
    <recommendedName>
        <fullName evidence="4">ISKra4 family transposase</fullName>
    </recommendedName>
</protein>
<evidence type="ECO:0000313" key="3">
    <source>
        <dbReference type="Proteomes" id="UP000214646"/>
    </source>
</evidence>
<sequence>MLTVNGRVFVRRIRWHGAGVGSWTVIDTYLDRAERTISVGVRELACRLNGGGTNFDRTAENLAHAADIRASGETLRVLIETEGRAVLEAVRTGTLPITWTAKDCLSDPADPASPARVYFGCDGVMAPMVTQAEKTKRRAAVKARRQRRGRAGRRLRRAKPGADQKSKEFKLVTYYDEPKRHRLVLGTKGNHVAAGRLMRRLAGRIDLPTAGEKVGIVDGAPWIRRQVDGQSLALDALGLDFYHLAENVHKARRAVYGETDAAGTTWADDVLHRFKHDGYDASWEQLVTWRCRWRGAKRAAADGFLNYVSDRRDMIQYPEFAAKGWQIGSGPTESCCKTLTQRLKGAGMRWDADNAEAIMALEAIRESGLWKTYWEMQLSLAA</sequence>
<keyword evidence="3" id="KW-1185">Reference proteome</keyword>
<gene>
    <name evidence="2" type="ORF">FRUB_09339</name>
</gene>
<evidence type="ECO:0000313" key="2">
    <source>
        <dbReference type="EMBL" id="OWK36776.1"/>
    </source>
</evidence>
<dbReference type="RefSeq" id="WP_161968012.1">
    <property type="nucleotide sequence ID" value="NZ_NIDE01000017.1"/>
</dbReference>
<reference evidence="3" key="1">
    <citation type="submission" date="2017-06" db="EMBL/GenBank/DDBJ databases">
        <title>Genome analysis of Fimbriiglobus ruber SP5, the first member of the order Planctomycetales with confirmed chitinolytic capability.</title>
        <authorList>
            <person name="Ravin N.V."/>
            <person name="Rakitin A.L."/>
            <person name="Ivanova A.A."/>
            <person name="Beletsky A.V."/>
            <person name="Kulichevskaya I.S."/>
            <person name="Mardanov A.V."/>
            <person name="Dedysh S.N."/>
        </authorList>
    </citation>
    <scope>NUCLEOTIDE SEQUENCE [LARGE SCALE GENOMIC DNA]</scope>
    <source>
        <strain evidence="3">SP5</strain>
    </source>
</reference>
<organism evidence="2 3">
    <name type="scientific">Fimbriiglobus ruber</name>
    <dbReference type="NCBI Taxonomy" id="1908690"/>
    <lineage>
        <taxon>Bacteria</taxon>
        <taxon>Pseudomonadati</taxon>
        <taxon>Planctomycetota</taxon>
        <taxon>Planctomycetia</taxon>
        <taxon>Gemmatales</taxon>
        <taxon>Gemmataceae</taxon>
        <taxon>Fimbriiglobus</taxon>
    </lineage>
</organism>
<evidence type="ECO:0008006" key="4">
    <source>
        <dbReference type="Google" id="ProtNLM"/>
    </source>
</evidence>
<dbReference type="AlphaFoldDB" id="A0A225DHB0"/>
<feature type="compositionally biased region" description="Basic residues" evidence="1">
    <location>
        <begin position="142"/>
        <end position="159"/>
    </location>
</feature>
<proteinExistence type="predicted"/>
<dbReference type="EMBL" id="NIDE01000017">
    <property type="protein sequence ID" value="OWK36776.1"/>
    <property type="molecule type" value="Genomic_DNA"/>
</dbReference>
<dbReference type="OrthoDB" id="256515at2"/>
<name>A0A225DHB0_9BACT</name>
<feature type="region of interest" description="Disordered" evidence="1">
    <location>
        <begin position="142"/>
        <end position="164"/>
    </location>
</feature>